<dbReference type="GeneID" id="6186708"/>
<accession>B2CRQ0</accession>
<reference evidence="1 2" key="1">
    <citation type="journal article" date="2008" name="Res. Microbiol.">
        <title>Viruses in acidic geothermal environments of the Kamchatka Peninsula.</title>
        <authorList>
            <person name="Bize A."/>
            <person name="Peng X."/>
            <person name="Prokofeva M."/>
            <person name="Maclellan K."/>
            <person name="Lucas S."/>
            <person name="Forterre P."/>
            <person name="Garrett R.A."/>
            <person name="Bonch-Osmolovskaya E.A."/>
            <person name="Prangishvili D."/>
        </authorList>
    </citation>
    <scope>NUCLEOTIDE SEQUENCE [LARGE SCALE GENOMIC DNA]</scope>
</reference>
<dbReference type="KEGG" id="vg:6186708"/>
<organism evidence="1 2">
    <name type="scientific">Betalipothrixvirus uzonense</name>
    <dbReference type="NCBI Taxonomy" id="512792"/>
    <lineage>
        <taxon>Viruses</taxon>
        <taxon>Adnaviria</taxon>
        <taxon>Zilligvirae</taxon>
        <taxon>Taleaviricota</taxon>
        <taxon>Tokiviricetes</taxon>
        <taxon>Ligamenvirales</taxon>
        <taxon>Lipothrixviridae</taxon>
        <taxon>Betalipothrixvirus</taxon>
    </lineage>
</organism>
<evidence type="ECO:0000313" key="2">
    <source>
        <dbReference type="Proteomes" id="UP000008691"/>
    </source>
</evidence>
<dbReference type="EMBL" id="EU545650">
    <property type="protein sequence ID" value="ACB37307.1"/>
    <property type="molecule type" value="Genomic_DNA"/>
</dbReference>
<protein>
    <submittedName>
        <fullName evidence="1">Uncharacterized protein</fullName>
    </submittedName>
</protein>
<name>B2CRQ0_9VIRU</name>
<dbReference type="RefSeq" id="YP_001798591.1">
    <property type="nucleotide sequence ID" value="NC_010537.1"/>
</dbReference>
<dbReference type="Proteomes" id="UP000008691">
    <property type="component" value="Segment"/>
</dbReference>
<sequence length="74" mass="8756">MIWFVEAMDFNGHSYFQRAFPSKSMARLYYGMLVCILGESTYCDKRVPYFANLHIEAYHVIDCERIVYLTSTLE</sequence>
<proteinExistence type="predicted"/>
<evidence type="ECO:0000313" key="1">
    <source>
        <dbReference type="EMBL" id="ACB37307.1"/>
    </source>
</evidence>
<keyword evidence="2" id="KW-1185">Reference proteome</keyword>